<protein>
    <recommendedName>
        <fullName evidence="4">Lipoprotein</fullName>
    </recommendedName>
</protein>
<sequence>MRARMLGGALLALLAVTAVAACGGERAAPDGPSVSVTTVTTESRTEIDAAVGVCRQSITSAAVMVRDYNAFVARLNQTHDYRRIDTEDRYARDTLDTGADLIRQALTPDVPDDLAARAHDFLTATEQLSEQIGQRHKLALNKAMDDWGARRTELIDACGEFLPTGVN</sequence>
<feature type="signal peptide" evidence="1">
    <location>
        <begin position="1"/>
        <end position="20"/>
    </location>
</feature>
<gene>
    <name evidence="2" type="ORF">GCM10023217_27330</name>
</gene>
<proteinExistence type="predicted"/>
<name>A0ABP8ZEL9_9ACTN</name>
<evidence type="ECO:0000256" key="1">
    <source>
        <dbReference type="SAM" id="SignalP"/>
    </source>
</evidence>
<comment type="caution">
    <text evidence="2">The sequence shown here is derived from an EMBL/GenBank/DDBJ whole genome shotgun (WGS) entry which is preliminary data.</text>
</comment>
<feature type="chain" id="PRO_5045160992" description="Lipoprotein" evidence="1">
    <location>
        <begin position="21"/>
        <end position="167"/>
    </location>
</feature>
<dbReference type="Proteomes" id="UP001500822">
    <property type="component" value="Unassembled WGS sequence"/>
</dbReference>
<dbReference type="RefSeq" id="WP_345313925.1">
    <property type="nucleotide sequence ID" value="NZ_BAABIE010000013.1"/>
</dbReference>
<evidence type="ECO:0000313" key="2">
    <source>
        <dbReference type="EMBL" id="GAA4754276.1"/>
    </source>
</evidence>
<organism evidence="2 3">
    <name type="scientific">Gordonia alkaliphila</name>
    <dbReference type="NCBI Taxonomy" id="1053547"/>
    <lineage>
        <taxon>Bacteria</taxon>
        <taxon>Bacillati</taxon>
        <taxon>Actinomycetota</taxon>
        <taxon>Actinomycetes</taxon>
        <taxon>Mycobacteriales</taxon>
        <taxon>Gordoniaceae</taxon>
        <taxon>Gordonia</taxon>
    </lineage>
</organism>
<evidence type="ECO:0000313" key="3">
    <source>
        <dbReference type="Proteomes" id="UP001500822"/>
    </source>
</evidence>
<reference evidence="3" key="1">
    <citation type="journal article" date="2019" name="Int. J. Syst. Evol. Microbiol.">
        <title>The Global Catalogue of Microorganisms (GCM) 10K type strain sequencing project: providing services to taxonomists for standard genome sequencing and annotation.</title>
        <authorList>
            <consortium name="The Broad Institute Genomics Platform"/>
            <consortium name="The Broad Institute Genome Sequencing Center for Infectious Disease"/>
            <person name="Wu L."/>
            <person name="Ma J."/>
        </authorList>
    </citation>
    <scope>NUCLEOTIDE SEQUENCE [LARGE SCALE GENOMIC DNA]</scope>
    <source>
        <strain evidence="3">JCM 18077</strain>
    </source>
</reference>
<keyword evidence="1" id="KW-0732">Signal</keyword>
<accession>A0ABP8ZEL9</accession>
<evidence type="ECO:0008006" key="4">
    <source>
        <dbReference type="Google" id="ProtNLM"/>
    </source>
</evidence>
<dbReference type="EMBL" id="BAABIE010000013">
    <property type="protein sequence ID" value="GAA4754276.1"/>
    <property type="molecule type" value="Genomic_DNA"/>
</dbReference>
<dbReference type="PROSITE" id="PS51257">
    <property type="entry name" value="PROKAR_LIPOPROTEIN"/>
    <property type="match status" value="1"/>
</dbReference>
<keyword evidence="3" id="KW-1185">Reference proteome</keyword>